<dbReference type="Gene3D" id="3.40.50.2000">
    <property type="entry name" value="Glycogen Phosphorylase B"/>
    <property type="match status" value="1"/>
</dbReference>
<reference evidence="2 3" key="1">
    <citation type="submission" date="2013-10" db="EMBL/GenBank/DDBJ databases">
        <title>Whole Genome Shotgun Sequence of Photorhabdus temperata J3.</title>
        <authorList>
            <person name="Park G.-S."/>
            <person name="Hong S.-J."/>
            <person name="Shin J.-H."/>
        </authorList>
    </citation>
    <scope>NUCLEOTIDE SEQUENCE [LARGE SCALE GENOMIC DNA]</scope>
    <source>
        <strain evidence="2 3">J3</strain>
    </source>
</reference>
<gene>
    <name evidence="2" type="ORF">O185_04000</name>
</gene>
<dbReference type="SUPFAM" id="SSF53756">
    <property type="entry name" value="UDP-Glycosyltransferase/glycogen phosphorylase"/>
    <property type="match status" value="1"/>
</dbReference>
<dbReference type="PANTHER" id="PTHR45947">
    <property type="entry name" value="SULFOQUINOVOSYL TRANSFERASE SQD2"/>
    <property type="match status" value="1"/>
</dbReference>
<dbReference type="CDD" id="cd03801">
    <property type="entry name" value="GT4_PimA-like"/>
    <property type="match status" value="1"/>
</dbReference>
<comment type="caution">
    <text evidence="2">The sequence shown here is derived from an EMBL/GenBank/DDBJ whole genome shotgun (WGS) entry which is preliminary data.</text>
</comment>
<dbReference type="InterPro" id="IPR001296">
    <property type="entry name" value="Glyco_trans_1"/>
</dbReference>
<organism evidence="2 3">
    <name type="scientific">Photorhabdus temperata J3</name>
    <dbReference type="NCBI Taxonomy" id="1389415"/>
    <lineage>
        <taxon>Bacteria</taxon>
        <taxon>Pseudomonadati</taxon>
        <taxon>Pseudomonadota</taxon>
        <taxon>Gammaproteobacteria</taxon>
        <taxon>Enterobacterales</taxon>
        <taxon>Morganellaceae</taxon>
        <taxon>Photorhabdus</taxon>
    </lineage>
</organism>
<name>U7R5V6_PHOTE</name>
<protein>
    <recommendedName>
        <fullName evidence="1">Glycosyl transferase family 1 domain-containing protein</fullName>
    </recommendedName>
</protein>
<evidence type="ECO:0000259" key="1">
    <source>
        <dbReference type="Pfam" id="PF00534"/>
    </source>
</evidence>
<dbReference type="PATRIC" id="fig|1389415.4.peg.785"/>
<dbReference type="RefSeq" id="WP_023043822.1">
    <property type="nucleotide sequence ID" value="NZ_AXDT01000032.1"/>
</dbReference>
<dbReference type="EMBL" id="AXDT01000032">
    <property type="protein sequence ID" value="ERT14311.1"/>
    <property type="molecule type" value="Genomic_DNA"/>
</dbReference>
<dbReference type="Proteomes" id="UP000017133">
    <property type="component" value="Unassembled WGS sequence"/>
</dbReference>
<dbReference type="InterPro" id="IPR050194">
    <property type="entry name" value="Glycosyltransferase_grp1"/>
</dbReference>
<dbReference type="PANTHER" id="PTHR45947:SF3">
    <property type="entry name" value="SULFOQUINOVOSYL TRANSFERASE SQD2"/>
    <property type="match status" value="1"/>
</dbReference>
<feature type="domain" description="Glycosyl transferase family 1" evidence="1">
    <location>
        <begin position="182"/>
        <end position="316"/>
    </location>
</feature>
<dbReference type="Pfam" id="PF00534">
    <property type="entry name" value="Glycos_transf_1"/>
    <property type="match status" value="1"/>
</dbReference>
<evidence type="ECO:0000313" key="2">
    <source>
        <dbReference type="EMBL" id="ERT14311.1"/>
    </source>
</evidence>
<dbReference type="AlphaFoldDB" id="U7R5V6"/>
<sequence length="342" mass="39284">MYDFIFITHLPAFYKINLYNEIAKNFNIMVIFISASSKIRNPNFTDANINFPFKIINNGNFEERRKLKSTIKIMKLLHALRYKEIVLGGWDLIEFWFVAIIGRKNNIALSLESSIYDSAITGLKKIIKKIFLSRIKKVYCSGKPHKMLMVALNYSGQCVITKGVGLLNKNNTKLTREEKSFNNKFIYVGRLSPEKNLNFLVSYFSQRPHLHLSLIGDGPSKNELIAISSKNISFYGYINNNSLDKYFLSHDAFILPSISEPWGLVVEEALYYGLPIICSNKVGSSIDLVSDLKSGYVFNINDEQSLEEVIQKLNNEYSNILSNVKKIDFNKIQQHQIRSYNV</sequence>
<proteinExistence type="predicted"/>
<accession>U7R5V6</accession>
<keyword evidence="3" id="KW-1185">Reference proteome</keyword>
<evidence type="ECO:0000313" key="3">
    <source>
        <dbReference type="Proteomes" id="UP000017133"/>
    </source>
</evidence>
<dbReference type="GO" id="GO:0016757">
    <property type="term" value="F:glycosyltransferase activity"/>
    <property type="evidence" value="ECO:0007669"/>
    <property type="project" value="InterPro"/>
</dbReference>